<evidence type="ECO:0000313" key="2">
    <source>
        <dbReference type="Proteomes" id="UP000002640"/>
    </source>
</evidence>
<name>G5AE71_PHYSP</name>
<keyword evidence="2" id="KW-1185">Reference proteome</keyword>
<accession>G5AE71</accession>
<dbReference type="GeneID" id="20642878"/>
<sequence length="136" mass="14707">MASCSKLGESSDISDEALPKRLRHCGITAMTSKVTAPDSAITCSSLLEAPKPKHGVVYLHFKLDALLDKDALDWMNSIGGRKNEELRGLPDDVCGSFSRLPMKVAVGALPYCGETLSKSSMNKETDATNSYHSYPQ</sequence>
<protein>
    <submittedName>
        <fullName evidence="1">Uncharacterized protein</fullName>
    </submittedName>
</protein>
<proteinExistence type="predicted"/>
<dbReference type="Proteomes" id="UP000002640">
    <property type="component" value="Unassembled WGS sequence"/>
</dbReference>
<dbReference type="EMBL" id="JH159164">
    <property type="protein sequence ID" value="EGZ06473.1"/>
    <property type="molecule type" value="Genomic_DNA"/>
</dbReference>
<gene>
    <name evidence="1" type="ORF">PHYSODRAFT_307384</name>
</gene>
<dbReference type="STRING" id="1094619.G5AE71"/>
<dbReference type="KEGG" id="psoj:PHYSODRAFT_307384"/>
<evidence type="ECO:0000313" key="1">
    <source>
        <dbReference type="EMBL" id="EGZ06473.1"/>
    </source>
</evidence>
<dbReference type="RefSeq" id="XP_009538370.1">
    <property type="nucleotide sequence ID" value="XM_009540075.1"/>
</dbReference>
<dbReference type="AlphaFoldDB" id="G5AE71"/>
<dbReference type="InParanoid" id="G5AE71"/>
<organism evidence="1 2">
    <name type="scientific">Phytophthora sojae (strain P6497)</name>
    <name type="common">Soybean stem and root rot agent</name>
    <name type="synonym">Phytophthora megasperma f. sp. glycines</name>
    <dbReference type="NCBI Taxonomy" id="1094619"/>
    <lineage>
        <taxon>Eukaryota</taxon>
        <taxon>Sar</taxon>
        <taxon>Stramenopiles</taxon>
        <taxon>Oomycota</taxon>
        <taxon>Peronosporomycetes</taxon>
        <taxon>Peronosporales</taxon>
        <taxon>Peronosporaceae</taxon>
        <taxon>Phytophthora</taxon>
    </lineage>
</organism>
<reference evidence="1 2" key="1">
    <citation type="journal article" date="2006" name="Science">
        <title>Phytophthora genome sequences uncover evolutionary origins and mechanisms of pathogenesis.</title>
        <authorList>
            <person name="Tyler B.M."/>
            <person name="Tripathy S."/>
            <person name="Zhang X."/>
            <person name="Dehal P."/>
            <person name="Jiang R.H."/>
            <person name="Aerts A."/>
            <person name="Arredondo F.D."/>
            <person name="Baxter L."/>
            <person name="Bensasson D."/>
            <person name="Beynon J.L."/>
            <person name="Chapman J."/>
            <person name="Damasceno C.M."/>
            <person name="Dorrance A.E."/>
            <person name="Dou D."/>
            <person name="Dickerman A.W."/>
            <person name="Dubchak I.L."/>
            <person name="Garbelotto M."/>
            <person name="Gijzen M."/>
            <person name="Gordon S.G."/>
            <person name="Govers F."/>
            <person name="Grunwald N.J."/>
            <person name="Huang W."/>
            <person name="Ivors K.L."/>
            <person name="Jones R.W."/>
            <person name="Kamoun S."/>
            <person name="Krampis K."/>
            <person name="Lamour K.H."/>
            <person name="Lee M.K."/>
            <person name="McDonald W.H."/>
            <person name="Medina M."/>
            <person name="Meijer H.J."/>
            <person name="Nordberg E.K."/>
            <person name="Maclean D.J."/>
            <person name="Ospina-Giraldo M.D."/>
            <person name="Morris P.F."/>
            <person name="Phuntumart V."/>
            <person name="Putnam N.H."/>
            <person name="Rash S."/>
            <person name="Rose J.K."/>
            <person name="Sakihama Y."/>
            <person name="Salamov A.A."/>
            <person name="Savidor A."/>
            <person name="Scheuring C.F."/>
            <person name="Smith B.M."/>
            <person name="Sobral B.W."/>
            <person name="Terry A."/>
            <person name="Torto-Alalibo T.A."/>
            <person name="Win J."/>
            <person name="Xu Z."/>
            <person name="Zhang H."/>
            <person name="Grigoriev I.V."/>
            <person name="Rokhsar D.S."/>
            <person name="Boore J.L."/>
        </authorList>
    </citation>
    <scope>NUCLEOTIDE SEQUENCE [LARGE SCALE GENOMIC DNA]</scope>
    <source>
        <strain evidence="1 2">P6497</strain>
    </source>
</reference>